<dbReference type="Proteomes" id="UP000887565">
    <property type="component" value="Unplaced"/>
</dbReference>
<accession>A0A915L2N0</accession>
<proteinExistence type="predicted"/>
<sequence length="84" mass="9629">MCLTKVGVGWRHWDDTAREKAGVGKKKASRDIKRLNNSVILPKTGRSSCNLAISSCNPVNKIYYLEAFKEQHIIEYHRPTDREV</sequence>
<name>A0A915L2N0_ROMCU</name>
<keyword evidence="1" id="KW-1185">Reference proteome</keyword>
<evidence type="ECO:0000313" key="2">
    <source>
        <dbReference type="WBParaSite" id="nRc.2.0.1.t44747-RA"/>
    </source>
</evidence>
<reference evidence="2" key="1">
    <citation type="submission" date="2022-11" db="UniProtKB">
        <authorList>
            <consortium name="WormBaseParasite"/>
        </authorList>
    </citation>
    <scope>IDENTIFICATION</scope>
</reference>
<organism evidence="1 2">
    <name type="scientific">Romanomermis culicivorax</name>
    <name type="common">Nematode worm</name>
    <dbReference type="NCBI Taxonomy" id="13658"/>
    <lineage>
        <taxon>Eukaryota</taxon>
        <taxon>Metazoa</taxon>
        <taxon>Ecdysozoa</taxon>
        <taxon>Nematoda</taxon>
        <taxon>Enoplea</taxon>
        <taxon>Dorylaimia</taxon>
        <taxon>Mermithida</taxon>
        <taxon>Mermithoidea</taxon>
        <taxon>Mermithidae</taxon>
        <taxon>Romanomermis</taxon>
    </lineage>
</organism>
<dbReference type="WBParaSite" id="nRc.2.0.1.t44747-RA">
    <property type="protein sequence ID" value="nRc.2.0.1.t44747-RA"/>
    <property type="gene ID" value="nRc.2.0.1.g44747"/>
</dbReference>
<dbReference type="AlphaFoldDB" id="A0A915L2N0"/>
<protein>
    <submittedName>
        <fullName evidence="2">Uncharacterized protein</fullName>
    </submittedName>
</protein>
<evidence type="ECO:0000313" key="1">
    <source>
        <dbReference type="Proteomes" id="UP000887565"/>
    </source>
</evidence>